<dbReference type="PRINTS" id="PR00747">
    <property type="entry name" value="GLYHDRLASE47"/>
</dbReference>
<protein>
    <recommendedName>
        <fullName evidence="9">alpha-1,2-Mannosidase</fullName>
        <ecNumber evidence="9">3.2.1.-</ecNumber>
    </recommendedName>
</protein>
<feature type="binding site" evidence="7">
    <location>
        <position position="605"/>
    </location>
    <ligand>
        <name>Ca(2+)</name>
        <dbReference type="ChEBI" id="CHEBI:29108"/>
    </ligand>
</feature>
<dbReference type="FunFam" id="1.50.10.10:FF:000037">
    <property type="entry name" value="alpha-1,2-Mannosidase"/>
    <property type="match status" value="1"/>
</dbReference>
<comment type="similarity">
    <text evidence="3 9">Belongs to the glycosyl hydrolase 47 family.</text>
</comment>
<dbReference type="GO" id="GO:0036503">
    <property type="term" value="P:ERAD pathway"/>
    <property type="evidence" value="ECO:0007669"/>
    <property type="project" value="UniProtKB-ARBA"/>
</dbReference>
<feature type="active site" description="Proton donor" evidence="6">
    <location>
        <position position="466"/>
    </location>
</feature>
<dbReference type="EMBL" id="KQ030508">
    <property type="protein sequence ID" value="KJZ77152.1"/>
    <property type="molecule type" value="Genomic_DNA"/>
</dbReference>
<feature type="active site" description="Proton donor" evidence="6">
    <location>
        <position position="216"/>
    </location>
</feature>
<sequence>MPMPFVRRSRRPRDIIVALLMVLALLQLWHLAKTTKPDSSTSTSSATPWSAPLSPSSAPPQGWAELEHWMNVASPPPPPVKFVPSSFDWGAVELTLLPPLKAPMPKPRQKTRVPIQHRFEAEDPRDAQIRVARLRDVRNLFKENWESYRRYAWKKDALLPISAGSRDQFSGWAATLVDCLDILWIMGLRDEFNEAVAAVATIDFGKSTSFRVNVFETNIRYLGGLLAAYDLSGNDVLLRKAVELGNMIHGAFNTKDGLPVDFLDFAAAKKGTGLNVEGTVVSASPGTLSLELTRLSQVTGDPKYYNAVTKVMDLFHDGQNKTALPGVWPLWVSMSRQDVTSGNTFTLGGSEDSLYEYLPKMHQLMGGGDPKYETMYKTFADTADRHFLFRPMLPKEDDILLPGNINIVNGKPELDPETEHLACFVGGMFALAGRLFDSAADVDRGAKLTNGCVYAYKSFPTGMMPERIDLAPCASRASCPWDEEFWVKERKKRPEWKEHLPKGFTTAKDPRYLLRPEAIESVFYMHRITGRPEFREAAWDMFKAVSEGTKTEYANAAVLDVTKGEYPLPKEDYMESFWLAETLKYFYLIFSPPDIISLDDFVLNTEAHPFKIPR</sequence>
<dbReference type="UniPathway" id="UPA00378"/>
<gene>
    <name evidence="12" type="ORF">HIM_03473</name>
</gene>
<dbReference type="Proteomes" id="UP000054481">
    <property type="component" value="Unassembled WGS sequence"/>
</dbReference>
<evidence type="ECO:0000256" key="1">
    <source>
        <dbReference type="ARBA" id="ARBA00001913"/>
    </source>
</evidence>
<dbReference type="InterPro" id="IPR012341">
    <property type="entry name" value="6hp_glycosidase-like_sf"/>
</dbReference>
<dbReference type="SUPFAM" id="SSF48225">
    <property type="entry name" value="Seven-hairpin glycosidases"/>
    <property type="match status" value="1"/>
</dbReference>
<dbReference type="Pfam" id="PF01532">
    <property type="entry name" value="Glyco_hydro_47"/>
    <property type="match status" value="1"/>
</dbReference>
<evidence type="ECO:0000256" key="4">
    <source>
        <dbReference type="ARBA" id="ARBA00022801"/>
    </source>
</evidence>
<reference evidence="12 13" key="1">
    <citation type="journal article" date="2014" name="Genome Biol. Evol.">
        <title>Comparative genomics and transcriptomics analyses reveal divergent lifestyle features of nematode endoparasitic fungus Hirsutella minnesotensis.</title>
        <authorList>
            <person name="Lai Y."/>
            <person name="Liu K."/>
            <person name="Zhang X."/>
            <person name="Zhang X."/>
            <person name="Li K."/>
            <person name="Wang N."/>
            <person name="Shu C."/>
            <person name="Wu Y."/>
            <person name="Wang C."/>
            <person name="Bushley K.E."/>
            <person name="Xiang M."/>
            <person name="Liu X."/>
        </authorList>
    </citation>
    <scope>NUCLEOTIDE SEQUENCE [LARGE SCALE GENOMIC DNA]</scope>
    <source>
        <strain evidence="12 13">3608</strain>
    </source>
</reference>
<dbReference type="GO" id="GO:0004571">
    <property type="term" value="F:mannosyl-oligosaccharide 1,2-alpha-mannosidase activity"/>
    <property type="evidence" value="ECO:0007669"/>
    <property type="project" value="InterPro"/>
</dbReference>
<evidence type="ECO:0000256" key="2">
    <source>
        <dbReference type="ARBA" id="ARBA00004922"/>
    </source>
</evidence>
<comment type="cofactor">
    <cofactor evidence="1 7">
        <name>Ca(2+)</name>
        <dbReference type="ChEBI" id="CHEBI:29108"/>
    </cofactor>
</comment>
<evidence type="ECO:0000256" key="3">
    <source>
        <dbReference type="ARBA" id="ARBA00007658"/>
    </source>
</evidence>
<organism evidence="12 13">
    <name type="scientific">Hirsutella minnesotensis 3608</name>
    <dbReference type="NCBI Taxonomy" id="1043627"/>
    <lineage>
        <taxon>Eukaryota</taxon>
        <taxon>Fungi</taxon>
        <taxon>Dikarya</taxon>
        <taxon>Ascomycota</taxon>
        <taxon>Pezizomycotina</taxon>
        <taxon>Sordariomycetes</taxon>
        <taxon>Hypocreomycetidae</taxon>
        <taxon>Hypocreales</taxon>
        <taxon>Ophiocordycipitaceae</taxon>
        <taxon>Hirsutella</taxon>
    </lineage>
</organism>
<evidence type="ECO:0000256" key="8">
    <source>
        <dbReference type="PIRSR" id="PIRSR601382-3"/>
    </source>
</evidence>
<dbReference type="GO" id="GO:0005509">
    <property type="term" value="F:calcium ion binding"/>
    <property type="evidence" value="ECO:0007669"/>
    <property type="project" value="InterPro"/>
</dbReference>
<proteinExistence type="inferred from homology"/>
<dbReference type="Gene3D" id="1.50.10.10">
    <property type="match status" value="1"/>
</dbReference>
<feature type="signal peptide" evidence="11">
    <location>
        <begin position="1"/>
        <end position="34"/>
    </location>
</feature>
<feature type="active site" evidence="6">
    <location>
        <position position="517"/>
    </location>
</feature>
<feature type="disulfide bond" evidence="8">
    <location>
        <begin position="423"/>
        <end position="452"/>
    </location>
</feature>
<comment type="pathway">
    <text evidence="2">Protein modification; protein glycosylation.</text>
</comment>
<dbReference type="InterPro" id="IPR001382">
    <property type="entry name" value="Glyco_hydro_47"/>
</dbReference>
<evidence type="ECO:0000313" key="13">
    <source>
        <dbReference type="Proteomes" id="UP000054481"/>
    </source>
</evidence>
<evidence type="ECO:0000256" key="11">
    <source>
        <dbReference type="SAM" id="SignalP"/>
    </source>
</evidence>
<feature type="active site" evidence="6">
    <location>
        <position position="352"/>
    </location>
</feature>
<dbReference type="PANTHER" id="PTHR11742">
    <property type="entry name" value="MANNOSYL-OLIGOSACCHARIDE ALPHA-1,2-MANNOSIDASE-RELATED"/>
    <property type="match status" value="1"/>
</dbReference>
<evidence type="ECO:0000256" key="9">
    <source>
        <dbReference type="RuleBase" id="RU361193"/>
    </source>
</evidence>
<evidence type="ECO:0000256" key="6">
    <source>
        <dbReference type="PIRSR" id="PIRSR601382-1"/>
    </source>
</evidence>
<evidence type="ECO:0000256" key="7">
    <source>
        <dbReference type="PIRSR" id="PIRSR601382-2"/>
    </source>
</evidence>
<dbReference type="OrthoDB" id="8118055at2759"/>
<keyword evidence="4 9" id="KW-0378">Hydrolase</keyword>
<evidence type="ECO:0000256" key="5">
    <source>
        <dbReference type="ARBA" id="ARBA00023157"/>
    </source>
</evidence>
<keyword evidence="7" id="KW-0106">Calcium</keyword>
<dbReference type="GO" id="GO:0005783">
    <property type="term" value="C:endoplasmic reticulum"/>
    <property type="evidence" value="ECO:0007669"/>
    <property type="project" value="TreeGrafter"/>
</dbReference>
<dbReference type="InterPro" id="IPR036026">
    <property type="entry name" value="Seven-hairpin_glycosidases"/>
</dbReference>
<dbReference type="EC" id="3.2.1.-" evidence="9"/>
<keyword evidence="11" id="KW-0732">Signal</keyword>
<keyword evidence="13" id="KW-1185">Reference proteome</keyword>
<evidence type="ECO:0000256" key="10">
    <source>
        <dbReference type="SAM" id="MobiDB-lite"/>
    </source>
</evidence>
<keyword evidence="9" id="KW-0326">Glycosidase</keyword>
<keyword evidence="7" id="KW-0479">Metal-binding</keyword>
<dbReference type="InterPro" id="IPR050749">
    <property type="entry name" value="Glycosyl_Hydrolase_47"/>
</dbReference>
<dbReference type="PANTHER" id="PTHR11742:SF29">
    <property type="entry name" value="ALPHA-1,2-MANNOSIDASE"/>
    <property type="match status" value="1"/>
</dbReference>
<dbReference type="GO" id="GO:0005975">
    <property type="term" value="P:carbohydrate metabolic process"/>
    <property type="evidence" value="ECO:0007669"/>
    <property type="project" value="InterPro"/>
</dbReference>
<feature type="region of interest" description="Disordered" evidence="10">
    <location>
        <begin position="35"/>
        <end position="60"/>
    </location>
</feature>
<keyword evidence="5 8" id="KW-1015">Disulfide bond</keyword>
<dbReference type="GO" id="GO:0016020">
    <property type="term" value="C:membrane"/>
    <property type="evidence" value="ECO:0007669"/>
    <property type="project" value="InterPro"/>
</dbReference>
<feature type="chain" id="PRO_5002526775" description="alpha-1,2-Mannosidase" evidence="11">
    <location>
        <begin position="35"/>
        <end position="614"/>
    </location>
</feature>
<evidence type="ECO:0000313" key="12">
    <source>
        <dbReference type="EMBL" id="KJZ77152.1"/>
    </source>
</evidence>
<dbReference type="AlphaFoldDB" id="A0A0F8A2Q2"/>
<accession>A0A0F8A2Q2</accession>
<name>A0A0F8A2Q2_9HYPO</name>